<keyword evidence="3" id="KW-1185">Reference proteome</keyword>
<name>W4LCP3_ENTF1</name>
<dbReference type="InterPro" id="IPR013328">
    <property type="entry name" value="6PGD_dom2"/>
</dbReference>
<dbReference type="Gene3D" id="3.40.50.720">
    <property type="entry name" value="NAD(P)-binding Rossmann-like Domain"/>
    <property type="match status" value="1"/>
</dbReference>
<dbReference type="GO" id="GO:0050661">
    <property type="term" value="F:NADP binding"/>
    <property type="evidence" value="ECO:0007669"/>
    <property type="project" value="InterPro"/>
</dbReference>
<organism evidence="2 3">
    <name type="scientific">Entotheonella factor</name>
    <dbReference type="NCBI Taxonomy" id="1429438"/>
    <lineage>
        <taxon>Bacteria</taxon>
        <taxon>Pseudomonadati</taxon>
        <taxon>Nitrospinota/Tectimicrobiota group</taxon>
        <taxon>Candidatus Tectimicrobiota</taxon>
        <taxon>Candidatus Entotheonellia</taxon>
        <taxon>Candidatus Entotheonellales</taxon>
        <taxon>Candidatus Entotheonellaceae</taxon>
        <taxon>Candidatus Entotheonella</taxon>
    </lineage>
</organism>
<sequence>MLRLAYVGGLGLMAGPAGTHLKADGPAKVVRVHDRGTPGEQKETFRDGWRSHGAELVGTFDATVGDGQLDGVVVCCGKNGDDLDIIAELTQLLHERCSGQPFIVHMSTVSAGFTVSAETYCKQHNVGYVNYPLTGGPLGAQLGGGHPNGMLILASGDNDLYTQLEPTLLVLGRPKYYGESVSAGAETKLIGQHLVFNGCTGICTGAALYAECFADGAMGGPQQSEYFDFLNGGAGGTRQWDVALSKGVKDADWNSGFMVHHAVVDAIYAAKLAQEKGLPRLSVQPMINIALAFSFLLQKFPDGPVATHAIAREMIANASQELDGFMTANGAYAPDIDTCLSSAIASLPPSVQETVLLDVSVSNFAA</sequence>
<evidence type="ECO:0000259" key="1">
    <source>
        <dbReference type="Pfam" id="PF03446"/>
    </source>
</evidence>
<dbReference type="HOGENOM" id="CLU_755838_0_0_7"/>
<dbReference type="AlphaFoldDB" id="W4LCP3"/>
<gene>
    <name evidence="2" type="ORF">ETSY1_28955</name>
</gene>
<comment type="caution">
    <text evidence="2">The sequence shown here is derived from an EMBL/GenBank/DDBJ whole genome shotgun (WGS) entry which is preliminary data.</text>
</comment>
<dbReference type="InterPro" id="IPR036291">
    <property type="entry name" value="NAD(P)-bd_dom_sf"/>
</dbReference>
<dbReference type="PANTHER" id="PTHR43060:SF15">
    <property type="entry name" value="3-HYDROXYISOBUTYRATE DEHYDROGENASE-LIKE 1, MITOCHONDRIAL-RELATED"/>
    <property type="match status" value="1"/>
</dbReference>
<dbReference type="SUPFAM" id="SSF51735">
    <property type="entry name" value="NAD(P)-binding Rossmann-fold domains"/>
    <property type="match status" value="1"/>
</dbReference>
<accession>W4LCP3</accession>
<dbReference type="Pfam" id="PF03446">
    <property type="entry name" value="NAD_binding_2"/>
    <property type="match status" value="1"/>
</dbReference>
<dbReference type="InterPro" id="IPR006115">
    <property type="entry name" value="6PGDH_NADP-bd"/>
</dbReference>
<evidence type="ECO:0000313" key="3">
    <source>
        <dbReference type="Proteomes" id="UP000019141"/>
    </source>
</evidence>
<dbReference type="Gene3D" id="1.10.1040.10">
    <property type="entry name" value="N-(1-d-carboxylethyl)-l-norvaline Dehydrogenase, domain 2"/>
    <property type="match status" value="1"/>
</dbReference>
<dbReference type="InterPro" id="IPR008927">
    <property type="entry name" value="6-PGluconate_DH-like_C_sf"/>
</dbReference>
<dbReference type="EMBL" id="AZHW01000866">
    <property type="protein sequence ID" value="ETW95833.1"/>
    <property type="molecule type" value="Genomic_DNA"/>
</dbReference>
<feature type="domain" description="6-phosphogluconate dehydrogenase NADP-binding" evidence="1">
    <location>
        <begin position="9"/>
        <end position="173"/>
    </location>
</feature>
<proteinExistence type="predicted"/>
<reference evidence="2 3" key="1">
    <citation type="journal article" date="2014" name="Nature">
        <title>An environmental bacterial taxon with a large and distinct metabolic repertoire.</title>
        <authorList>
            <person name="Wilson M.C."/>
            <person name="Mori T."/>
            <person name="Ruckert C."/>
            <person name="Uria A.R."/>
            <person name="Helf M.J."/>
            <person name="Takada K."/>
            <person name="Gernert C."/>
            <person name="Steffens U.A."/>
            <person name="Heycke N."/>
            <person name="Schmitt S."/>
            <person name="Rinke C."/>
            <person name="Helfrich E.J."/>
            <person name="Brachmann A.O."/>
            <person name="Gurgui C."/>
            <person name="Wakimoto T."/>
            <person name="Kracht M."/>
            <person name="Crusemann M."/>
            <person name="Hentschel U."/>
            <person name="Abe I."/>
            <person name="Matsunaga S."/>
            <person name="Kalinowski J."/>
            <person name="Takeyama H."/>
            <person name="Piel J."/>
        </authorList>
    </citation>
    <scope>NUCLEOTIDE SEQUENCE [LARGE SCALE GENOMIC DNA]</scope>
    <source>
        <strain evidence="3">TSY1</strain>
    </source>
</reference>
<dbReference type="PANTHER" id="PTHR43060">
    <property type="entry name" value="3-HYDROXYISOBUTYRATE DEHYDROGENASE-LIKE 1, MITOCHONDRIAL-RELATED"/>
    <property type="match status" value="1"/>
</dbReference>
<dbReference type="Proteomes" id="UP000019141">
    <property type="component" value="Unassembled WGS sequence"/>
</dbReference>
<protein>
    <recommendedName>
        <fullName evidence="1">6-phosphogluconate dehydrogenase NADP-binding domain-containing protein</fullName>
    </recommendedName>
</protein>
<dbReference type="SUPFAM" id="SSF48179">
    <property type="entry name" value="6-phosphogluconate dehydrogenase C-terminal domain-like"/>
    <property type="match status" value="1"/>
</dbReference>
<evidence type="ECO:0000313" key="2">
    <source>
        <dbReference type="EMBL" id="ETW95833.1"/>
    </source>
</evidence>